<dbReference type="InterPro" id="IPR018145">
    <property type="entry name" value="CagE_TrbE_VirB_cntrl_dom"/>
</dbReference>
<reference evidence="5" key="1">
    <citation type="submission" date="2019-12" db="EMBL/GenBank/DDBJ databases">
        <authorList>
            <person name="Cremers G."/>
        </authorList>
    </citation>
    <scope>NUCLEOTIDE SEQUENCE</scope>
    <source>
        <strain evidence="5">Vvax</strain>
    </source>
</reference>
<accession>A0A679JAB9</accession>
<dbReference type="InterPro" id="IPR027417">
    <property type="entry name" value="P-loop_NTPase"/>
</dbReference>
<protein>
    <submittedName>
        <fullName evidence="5">Type IV secretion system protein virB4</fullName>
    </submittedName>
</protein>
<dbReference type="EMBL" id="LR743508">
    <property type="protein sequence ID" value="CAA2109755.1"/>
    <property type="molecule type" value="Genomic_DNA"/>
</dbReference>
<organism evidence="5">
    <name type="scientific">Variovorax paradoxus</name>
    <dbReference type="NCBI Taxonomy" id="34073"/>
    <lineage>
        <taxon>Bacteria</taxon>
        <taxon>Pseudomonadati</taxon>
        <taxon>Pseudomonadota</taxon>
        <taxon>Betaproteobacteria</taxon>
        <taxon>Burkholderiales</taxon>
        <taxon>Comamonadaceae</taxon>
        <taxon>Variovorax</taxon>
    </lineage>
</organism>
<dbReference type="PANTHER" id="PTHR30121:SF12">
    <property type="entry name" value="TYPE IV SECRETION SYSTEM PROTEIN CAGE"/>
    <property type="match status" value="1"/>
</dbReference>
<evidence type="ECO:0000256" key="1">
    <source>
        <dbReference type="ARBA" id="ARBA00006512"/>
    </source>
</evidence>
<name>A0A679JAB9_VARPD</name>
<dbReference type="InterPro" id="IPR051162">
    <property type="entry name" value="T4SS_component"/>
</dbReference>
<gene>
    <name evidence="5" type="primary">virB4</name>
    <name evidence="5" type="ORF">VVAX_06027</name>
</gene>
<comment type="similarity">
    <text evidence="1">Belongs to the TrbE/VirB4 family.</text>
</comment>
<dbReference type="SUPFAM" id="SSF52540">
    <property type="entry name" value="P-loop containing nucleoside triphosphate hydrolases"/>
    <property type="match status" value="1"/>
</dbReference>
<dbReference type="RefSeq" id="WP_339093753.1">
    <property type="nucleotide sequence ID" value="NZ_LR743508.1"/>
</dbReference>
<keyword evidence="3" id="KW-0067">ATP-binding</keyword>
<keyword evidence="2" id="KW-0547">Nucleotide-binding</keyword>
<evidence type="ECO:0000256" key="2">
    <source>
        <dbReference type="ARBA" id="ARBA00022741"/>
    </source>
</evidence>
<evidence type="ECO:0000256" key="3">
    <source>
        <dbReference type="ARBA" id="ARBA00022840"/>
    </source>
</evidence>
<dbReference type="GO" id="GO:0005524">
    <property type="term" value="F:ATP binding"/>
    <property type="evidence" value="ECO:0007669"/>
    <property type="project" value="UniProtKB-KW"/>
</dbReference>
<dbReference type="Pfam" id="PF03135">
    <property type="entry name" value="CagE_TrbE_VirB"/>
    <property type="match status" value="1"/>
</dbReference>
<dbReference type="PANTHER" id="PTHR30121">
    <property type="entry name" value="UNCHARACTERIZED PROTEIN YJGR-RELATED"/>
    <property type="match status" value="1"/>
</dbReference>
<proteinExistence type="inferred from homology"/>
<dbReference type="AlphaFoldDB" id="A0A679JAB9"/>
<evidence type="ECO:0000313" key="5">
    <source>
        <dbReference type="EMBL" id="CAA2109755.1"/>
    </source>
</evidence>
<feature type="domain" description="CagE TrbE VirB component of type IV transporter system central" evidence="4">
    <location>
        <begin position="177"/>
        <end position="377"/>
    </location>
</feature>
<dbReference type="Gene3D" id="3.40.50.300">
    <property type="entry name" value="P-loop containing nucleotide triphosphate hydrolases"/>
    <property type="match status" value="1"/>
</dbReference>
<evidence type="ECO:0000259" key="4">
    <source>
        <dbReference type="Pfam" id="PF03135"/>
    </source>
</evidence>
<sequence>MRAHAVLKGERSVASCLPYSQQIDEHTVVTHEGDLTRTIALQGVAFETIGHRELDGLNQQWLAAINNVARSPHVALWTHVERRQVHHDVSAVAYDNALSREFAKQYAGKFEGERQFVNHLFLSPVYRIAGNGADRIGLRLARGAADTMARLRKGAVEELQRVSVQLLASAKRYHPRLLGTSEVDGQLRSRVAQFYGRLVHHADRQVRLGAFELSQCLQAGALHFGAETVEIQHAAGSRLAACLTLVAPYTAEQLDVKVFDGLLSAPFEFVLSQSITVMAFDRADALLKSQYNRIKSTSDNEEQLKEVAAARTKLQAGRFSMLDHELVLVVYGDTVKDLNRNVSSAVTLLDQKSMGVAREREGGLICAYFSVLPGNFRHGRIRAMPISSSNFAKLFPMHNHPTGNAYGSQWGPPIALLKTAASGPYYFNFHVSRDRLLEQGVRLDYDDAPDSVELPRSGAAAAGQGQRAHRKELGNYKIIGRSGSGKTVLKLALRLLARKAATRGGKVLRIFSFDKDYGEEICIRAMGGRYFLIAAGEPTGMNPFSLPPTPENIAVILSIMTWNAQFGGKYVMSHRDEEDLLRGIRQVYQLEPQQRRYARVRDALSTHQEHSLYHALGRWCDAGAFAWVLDNPQDRFDLAGCDTFGFDMTSFLDIEEARTPILRYLTHKIAQQVAGAPHIIDIAEAWRALKDPLMQRFIEDKGKTIRKEDGVIGLDTQEPSDISRSPLGSTLLSQFPTQLLLPNSEAEEEDYIDGLKLTPREFHLVKHTEENSGQFLLKKGAESVLARMDLSGLEDMLSVLSGSLDNVEVMRTVIAEVGPDPHLWLPVFHQRRV</sequence>